<dbReference type="PATRIC" id="fig|1560234.3.peg.829"/>
<protein>
    <recommendedName>
        <fullName evidence="4">Lipoprotein</fullName>
    </recommendedName>
</protein>
<evidence type="ECO:0000313" key="3">
    <source>
        <dbReference type="Proteomes" id="UP000091979"/>
    </source>
</evidence>
<dbReference type="OrthoDB" id="5453901at2"/>
<accession>A0A1B7XBT9</accession>
<feature type="signal peptide" evidence="1">
    <location>
        <begin position="1"/>
        <end position="21"/>
    </location>
</feature>
<name>A0A1B7XBT9_9BACT</name>
<dbReference type="Proteomes" id="UP000091979">
    <property type="component" value="Unassembled WGS sequence"/>
</dbReference>
<evidence type="ECO:0000256" key="1">
    <source>
        <dbReference type="SAM" id="SignalP"/>
    </source>
</evidence>
<dbReference type="AlphaFoldDB" id="A0A1B7XBT9"/>
<evidence type="ECO:0008006" key="4">
    <source>
        <dbReference type="Google" id="ProtNLM"/>
    </source>
</evidence>
<keyword evidence="3" id="KW-1185">Reference proteome</keyword>
<proteinExistence type="predicted"/>
<organism evidence="2 3">
    <name type="scientific">Halodesulfovibrio spirochaetisodalis</name>
    <dbReference type="NCBI Taxonomy" id="1560234"/>
    <lineage>
        <taxon>Bacteria</taxon>
        <taxon>Pseudomonadati</taxon>
        <taxon>Thermodesulfobacteriota</taxon>
        <taxon>Desulfovibrionia</taxon>
        <taxon>Desulfovibrionales</taxon>
        <taxon>Desulfovibrionaceae</taxon>
        <taxon>Halodesulfovibrio</taxon>
    </lineage>
</organism>
<sequence>MKRLFCLVLICITFAALPAFAENAPKAPKNAQAAEPKKDTPTVIASRNTPIFIEQKGADNLGSMLAFELKSTCNTSSLFKMTGDDVPKITVMITTMSEFASRPKIGSVYSIVWVFSEDSNNLKYYLAQDAGIVTEENVSMLATSIADKTDQIALQYGYLFE</sequence>
<dbReference type="EMBL" id="JXMS01000016">
    <property type="protein sequence ID" value="OBQ50234.1"/>
    <property type="molecule type" value="Genomic_DNA"/>
</dbReference>
<evidence type="ECO:0000313" key="2">
    <source>
        <dbReference type="EMBL" id="OBQ50234.1"/>
    </source>
</evidence>
<dbReference type="RefSeq" id="WP_066855276.1">
    <property type="nucleotide sequence ID" value="NZ_JXMS01000016.1"/>
</dbReference>
<keyword evidence="1" id="KW-0732">Signal</keyword>
<comment type="caution">
    <text evidence="2">The sequence shown here is derived from an EMBL/GenBank/DDBJ whole genome shotgun (WGS) entry which is preliminary data.</text>
</comment>
<reference evidence="2 3" key="1">
    <citation type="submission" date="2015-01" db="EMBL/GenBank/DDBJ databases">
        <title>Desulfovibrio sp. JC271 draft genome sequence.</title>
        <authorList>
            <person name="Shivani Y."/>
            <person name="Subhash Y."/>
            <person name="Sasikala C."/>
            <person name="Ramana C.V."/>
        </authorList>
    </citation>
    <scope>NUCLEOTIDE SEQUENCE [LARGE SCALE GENOMIC DNA]</scope>
    <source>
        <strain evidence="2 3">JC271</strain>
    </source>
</reference>
<dbReference type="STRING" id="1560234.SP90_09965"/>
<feature type="chain" id="PRO_5008600491" description="Lipoprotein" evidence="1">
    <location>
        <begin position="22"/>
        <end position="161"/>
    </location>
</feature>
<gene>
    <name evidence="2" type="ORF">SP90_09965</name>
</gene>